<dbReference type="Proteomes" id="UP000887564">
    <property type="component" value="Unplaced"/>
</dbReference>
<dbReference type="AlphaFoldDB" id="A0A914R9N4"/>
<organism evidence="1 2">
    <name type="scientific">Parascaris equorum</name>
    <name type="common">Equine roundworm</name>
    <dbReference type="NCBI Taxonomy" id="6256"/>
    <lineage>
        <taxon>Eukaryota</taxon>
        <taxon>Metazoa</taxon>
        <taxon>Ecdysozoa</taxon>
        <taxon>Nematoda</taxon>
        <taxon>Chromadorea</taxon>
        <taxon>Rhabditida</taxon>
        <taxon>Spirurina</taxon>
        <taxon>Ascaridomorpha</taxon>
        <taxon>Ascaridoidea</taxon>
        <taxon>Ascarididae</taxon>
        <taxon>Parascaris</taxon>
    </lineage>
</organism>
<evidence type="ECO:0000313" key="1">
    <source>
        <dbReference type="Proteomes" id="UP000887564"/>
    </source>
</evidence>
<reference evidence="2" key="1">
    <citation type="submission" date="2022-11" db="UniProtKB">
        <authorList>
            <consortium name="WormBaseParasite"/>
        </authorList>
    </citation>
    <scope>IDENTIFICATION</scope>
</reference>
<proteinExistence type="predicted"/>
<accession>A0A914R9N4</accession>
<dbReference type="WBParaSite" id="PEQ_0000318401-mRNA-1">
    <property type="protein sequence ID" value="PEQ_0000318401-mRNA-1"/>
    <property type="gene ID" value="PEQ_0000318401"/>
</dbReference>
<protein>
    <submittedName>
        <fullName evidence="2">Uncharacterized protein</fullName>
    </submittedName>
</protein>
<name>A0A914R9N4_PAREQ</name>
<evidence type="ECO:0000313" key="2">
    <source>
        <dbReference type="WBParaSite" id="PEQ_0000318401-mRNA-1"/>
    </source>
</evidence>
<keyword evidence="1" id="KW-1185">Reference proteome</keyword>
<sequence>MLTRLYAMRAEVLEEQGKLESPEVLDVEDVSREWAMEKLAIAADSSSDRFKIGELFGGHEALHCKVGVCHTRTTLVGVIEADLKALSY</sequence>